<keyword evidence="1" id="KW-0472">Membrane</keyword>
<accession>A0A2S4L9D4</accession>
<evidence type="ECO:0008006" key="4">
    <source>
        <dbReference type="Google" id="ProtNLM"/>
    </source>
</evidence>
<evidence type="ECO:0000313" key="3">
    <source>
        <dbReference type="Proteomes" id="UP000237481"/>
    </source>
</evidence>
<dbReference type="AlphaFoldDB" id="A0A2S4L9D4"/>
<keyword evidence="1" id="KW-0812">Transmembrane</keyword>
<reference evidence="2 3" key="1">
    <citation type="submission" date="2018-01" db="EMBL/GenBank/DDBJ databases">
        <title>Harnessing the power of phylogenomics to disentangle the directionality and signatures of interkingdom host jumping in the parasitic fungal genus Tolypocladium.</title>
        <authorList>
            <person name="Quandt C.A."/>
            <person name="Patterson W."/>
            <person name="Spatafora J.W."/>
        </authorList>
    </citation>
    <scope>NUCLEOTIDE SEQUENCE [LARGE SCALE GENOMIC DNA]</scope>
    <source>
        <strain evidence="2 3">NRBC 100945</strain>
    </source>
</reference>
<dbReference type="Proteomes" id="UP000237481">
    <property type="component" value="Unassembled WGS sequence"/>
</dbReference>
<feature type="transmembrane region" description="Helical" evidence="1">
    <location>
        <begin position="75"/>
        <end position="92"/>
    </location>
</feature>
<dbReference type="PANTHER" id="PTHR33973:SF4">
    <property type="entry name" value="OS07G0153300 PROTEIN"/>
    <property type="match status" value="1"/>
</dbReference>
<evidence type="ECO:0000313" key="2">
    <source>
        <dbReference type="EMBL" id="POR39029.1"/>
    </source>
</evidence>
<sequence>MDGLSDDSPWLPLILAIDCADRIIHGDTLPIFLLCVIFAYLSSLGSWLDPLLTLIFLALGNGALVTSWIRNSAAVQTAGGSVFVVLASWLIFSRIRSALNSRDDVAWKGPGRPYLIPCRTSHTRVFPTRHSFSYSYLVVGAPVGYKGNVNGIVSIDEPEQSASWPLAGSTKGWCDVNALDYLQSGHSDFGLRGKLDSYVRSQDVDPSDYPHAYLVTAARFLGYHFNPVSFWYLYSSEKVLSAIVLEVNNTFGERRSYLVLRDFEEEAKHISDGTLASSNTAPPRVKGSWPKDFHVSPFNSRKGSYSLLASDPLGTNMEGFRGVDVTISLSSSKGHPKLVARLFSDGEAVDPSIMGNIQKLRFLMSWFWVGFVTFPRILKEAAVLFFKRKLHVWYRPEPLKQSLGRLADGIERDLEGVFRSYVQFLVGHSPKPLSGPQRRKAEHVEIRVLTPVFYSRFVHYAHDFEGIFSELTENGTIWVDKPHVLPDIFLKRGSSPLHASGFTDFACFKLIQNLRRRPERIRRVLTSAEPAASSTRAVDVRDFRISSMDAYVLEEHDRKLKAAYRSALLRLFIADHFFMGSTELLTAVELVGHVGLAWISAAALSSVMTNAR</sequence>
<protein>
    <recommendedName>
        <fullName evidence="4">Cyclopropane-fatty-acyl-phospholipid synthase</fullName>
    </recommendedName>
</protein>
<name>A0A2S4L9D4_9HYPO</name>
<dbReference type="EMBL" id="PKSG01000078">
    <property type="protein sequence ID" value="POR39029.1"/>
    <property type="molecule type" value="Genomic_DNA"/>
</dbReference>
<keyword evidence="3" id="KW-1185">Reference proteome</keyword>
<dbReference type="PANTHER" id="PTHR33973">
    <property type="entry name" value="OS07G0153300 PROTEIN"/>
    <property type="match status" value="1"/>
</dbReference>
<keyword evidence="1" id="KW-1133">Transmembrane helix</keyword>
<dbReference type="InterPro" id="IPR010775">
    <property type="entry name" value="DUF1365"/>
</dbReference>
<dbReference type="OrthoDB" id="3340520at2759"/>
<gene>
    <name evidence="2" type="ORF">TPAR_00771</name>
</gene>
<proteinExistence type="predicted"/>
<evidence type="ECO:0000256" key="1">
    <source>
        <dbReference type="SAM" id="Phobius"/>
    </source>
</evidence>
<dbReference type="Pfam" id="PF07103">
    <property type="entry name" value="DUF1365"/>
    <property type="match status" value="1"/>
</dbReference>
<comment type="caution">
    <text evidence="2">The sequence shown here is derived from an EMBL/GenBank/DDBJ whole genome shotgun (WGS) entry which is preliminary data.</text>
</comment>
<organism evidence="2 3">
    <name type="scientific">Tolypocladium paradoxum</name>
    <dbReference type="NCBI Taxonomy" id="94208"/>
    <lineage>
        <taxon>Eukaryota</taxon>
        <taxon>Fungi</taxon>
        <taxon>Dikarya</taxon>
        <taxon>Ascomycota</taxon>
        <taxon>Pezizomycotina</taxon>
        <taxon>Sordariomycetes</taxon>
        <taxon>Hypocreomycetidae</taxon>
        <taxon>Hypocreales</taxon>
        <taxon>Ophiocordycipitaceae</taxon>
        <taxon>Tolypocladium</taxon>
    </lineage>
</organism>